<dbReference type="RefSeq" id="WP_118160579.1">
    <property type="nucleotide sequence ID" value="NZ_QRYC01000020.1"/>
</dbReference>
<protein>
    <submittedName>
        <fullName evidence="1">Acyloxyacyl hydrolase</fullName>
    </submittedName>
</protein>
<gene>
    <name evidence="1" type="ORF">DWW57_13295</name>
</gene>
<proteinExistence type="predicted"/>
<dbReference type="EMBL" id="QRYC01000020">
    <property type="protein sequence ID" value="RGU55179.1"/>
    <property type="molecule type" value="Genomic_DNA"/>
</dbReference>
<dbReference type="AlphaFoldDB" id="A0A412TN82"/>
<name>A0A412TN82_9BACT</name>
<comment type="caution">
    <text evidence="1">The sequence shown here is derived from an EMBL/GenBank/DDBJ whole genome shotgun (WGS) entry which is preliminary data.</text>
</comment>
<dbReference type="GO" id="GO:0016787">
    <property type="term" value="F:hydrolase activity"/>
    <property type="evidence" value="ECO:0007669"/>
    <property type="project" value="UniProtKB-KW"/>
</dbReference>
<dbReference type="Pfam" id="PF09411">
    <property type="entry name" value="PagL"/>
    <property type="match status" value="1"/>
</dbReference>
<dbReference type="Proteomes" id="UP000284243">
    <property type="component" value="Unassembled WGS sequence"/>
</dbReference>
<dbReference type="InterPro" id="IPR018550">
    <property type="entry name" value="Lipid-A_deacylase-rel"/>
</dbReference>
<evidence type="ECO:0000313" key="1">
    <source>
        <dbReference type="EMBL" id="RGU55179.1"/>
    </source>
</evidence>
<reference evidence="1 2" key="1">
    <citation type="submission" date="2018-08" db="EMBL/GenBank/DDBJ databases">
        <title>A genome reference for cultivated species of the human gut microbiota.</title>
        <authorList>
            <person name="Zou Y."/>
            <person name="Xue W."/>
            <person name="Luo G."/>
        </authorList>
    </citation>
    <scope>NUCLEOTIDE SEQUENCE [LARGE SCALE GENOMIC DNA]</scope>
    <source>
        <strain evidence="1 2">AF16-14</strain>
    </source>
</reference>
<accession>A0A412TN82</accession>
<sequence length="411" mass="46939">MNKVGWIQKVIVLSGMVMVGVVTSVFGQTEDSLANRLPHRFVHGWGVEARPEYVFPTHPFLRGENPERKLIRGAFSTHFKYALHYQPGSIYDRIYGNVYQGIGLGCYSFGESRQIGNPVAFYLFQGARIARICPWLSFNYEWNFGLSGGWKSYDEHYNSYNKMVGSKINAYLNVNFYLRWALSPRLSLISGVTLTHFSNGNTNFPNAGVNTLGGKLGVEYNFYRKEDLTSLHAAASYHIPPFQRHVSYDFVFFGSWRRKGIWMQEGQYPLPESYPVFGFNFAPMYNVDYKLRLGVSLDGVYDGSANLYLSDEAYGDIDKSQIRRPALYNQFALGMSGRVEYVMPFFTVGIGMGTNFIGKGDLRAFYQMLTLKIAMSRDTFLHVGYNLQKFHDPNFLMLGIGFRFNSKYAAF</sequence>
<organism evidence="1 2">
    <name type="scientific">Odoribacter splanchnicus</name>
    <dbReference type="NCBI Taxonomy" id="28118"/>
    <lineage>
        <taxon>Bacteria</taxon>
        <taxon>Pseudomonadati</taxon>
        <taxon>Bacteroidota</taxon>
        <taxon>Bacteroidia</taxon>
        <taxon>Bacteroidales</taxon>
        <taxon>Odoribacteraceae</taxon>
        <taxon>Odoribacter</taxon>
    </lineage>
</organism>
<evidence type="ECO:0000313" key="2">
    <source>
        <dbReference type="Proteomes" id="UP000284243"/>
    </source>
</evidence>
<keyword evidence="1" id="KW-0378">Hydrolase</keyword>